<organism evidence="6 7">
    <name type="scientific">Polarella glacialis</name>
    <name type="common">Dinoflagellate</name>
    <dbReference type="NCBI Taxonomy" id="89957"/>
    <lineage>
        <taxon>Eukaryota</taxon>
        <taxon>Sar</taxon>
        <taxon>Alveolata</taxon>
        <taxon>Dinophyceae</taxon>
        <taxon>Suessiales</taxon>
        <taxon>Suessiaceae</taxon>
        <taxon>Polarella</taxon>
    </lineage>
</organism>
<feature type="domain" description="KOW" evidence="5">
    <location>
        <begin position="48"/>
        <end position="75"/>
    </location>
</feature>
<dbReference type="CDD" id="cd06089">
    <property type="entry name" value="KOW_RPL26"/>
    <property type="match status" value="1"/>
</dbReference>
<evidence type="ECO:0000256" key="2">
    <source>
        <dbReference type="ARBA" id="ARBA00022980"/>
    </source>
</evidence>
<evidence type="ECO:0000256" key="1">
    <source>
        <dbReference type="ARBA" id="ARBA00010618"/>
    </source>
</evidence>
<dbReference type="Pfam" id="PF16906">
    <property type="entry name" value="Ribosomal_L26"/>
    <property type="match status" value="1"/>
</dbReference>
<dbReference type="Proteomes" id="UP000654075">
    <property type="component" value="Unassembled WGS sequence"/>
</dbReference>
<dbReference type="InterPro" id="IPR041988">
    <property type="entry name" value="Ribosomal_uL24_KOW"/>
</dbReference>
<dbReference type="FunFam" id="2.30.30.30:FF:000009">
    <property type="entry name" value="60S ribosomal protein L26"/>
    <property type="match status" value="1"/>
</dbReference>
<dbReference type="NCBIfam" id="TIGR01080">
    <property type="entry name" value="rplX_A_E"/>
    <property type="match status" value="1"/>
</dbReference>
<evidence type="ECO:0000259" key="5">
    <source>
        <dbReference type="SMART" id="SM00739"/>
    </source>
</evidence>
<evidence type="ECO:0000256" key="3">
    <source>
        <dbReference type="ARBA" id="ARBA00023274"/>
    </source>
</evidence>
<dbReference type="HAMAP" id="MF_01326_A">
    <property type="entry name" value="Ribosomal_uL24_A"/>
    <property type="match status" value="1"/>
</dbReference>
<dbReference type="EMBL" id="CAJNNV010000012">
    <property type="protein sequence ID" value="CAE8581040.1"/>
    <property type="molecule type" value="Genomic_DNA"/>
</dbReference>
<accession>A0A813D3I3</accession>
<dbReference type="GO" id="GO:0015934">
    <property type="term" value="C:large ribosomal subunit"/>
    <property type="evidence" value="ECO:0007669"/>
    <property type="project" value="InterPro"/>
</dbReference>
<comment type="similarity">
    <text evidence="1">Belongs to the universal ribosomal protein uL24 family.</text>
</comment>
<comment type="caution">
    <text evidence="6">The sequence shown here is derived from an EMBL/GenBank/DDBJ whole genome shotgun (WGS) entry which is preliminary data.</text>
</comment>
<feature type="compositionally biased region" description="Basic and acidic residues" evidence="4">
    <location>
        <begin position="129"/>
        <end position="146"/>
    </location>
</feature>
<keyword evidence="3" id="KW-0687">Ribonucleoprotein</keyword>
<dbReference type="InterPro" id="IPR014722">
    <property type="entry name" value="Rib_uL2_dom2"/>
</dbReference>
<dbReference type="InterPro" id="IPR008991">
    <property type="entry name" value="Translation_prot_SH3-like_sf"/>
</dbReference>
<keyword evidence="7" id="KW-1185">Reference proteome</keyword>
<evidence type="ECO:0000313" key="6">
    <source>
        <dbReference type="EMBL" id="CAE8581040.1"/>
    </source>
</evidence>
<feature type="region of interest" description="Disordered" evidence="4">
    <location>
        <begin position="128"/>
        <end position="152"/>
    </location>
</feature>
<proteinExistence type="inferred from homology"/>
<dbReference type="GO" id="GO:0003735">
    <property type="term" value="F:structural constituent of ribosome"/>
    <property type="evidence" value="ECO:0007669"/>
    <property type="project" value="InterPro"/>
</dbReference>
<dbReference type="Pfam" id="PF00467">
    <property type="entry name" value="KOW"/>
    <property type="match status" value="1"/>
</dbReference>
<dbReference type="InterPro" id="IPR005824">
    <property type="entry name" value="KOW"/>
</dbReference>
<sequence>MKQKATVTCSRRKNRKAHFTAPSHIRRKLMSAPLSKELRLKYSVRSLPIRRDDEVMIMRGHYHDREGKVTQCYRKKFRIHIERVTRDKANGQTVPIGIHPSKVVITKLKLDKDRKALLDRKNRSVKKGKYTDKDSCRLSPAEEAKAADQTSVRQRENEKMKYLYNPNALLDTLMVWQDGMAGTAWLAGLSIHVGTGSTSRDSDDARLKALYLNRTETLRRAVGNYHKLVFVGLLEDIDGSVKLLQRALGWRQPPEVPHLNAGEPSSQRLKLQPKDRQRLREALRVLTPMDFWLHAYVTADFRARLQALEDGGPYCEATSASASAVPSVDFPSEDDLGGCVASREAFYKTKAISCGPDVFDGRTTSSK</sequence>
<protein>
    <recommendedName>
        <fullName evidence="5">KOW domain-containing protein</fullName>
    </recommendedName>
</protein>
<dbReference type="AlphaFoldDB" id="A0A813D3I3"/>
<dbReference type="InterPro" id="IPR027417">
    <property type="entry name" value="P-loop_NTPase"/>
</dbReference>
<dbReference type="GO" id="GO:0006412">
    <property type="term" value="P:translation"/>
    <property type="evidence" value="ECO:0007669"/>
    <property type="project" value="InterPro"/>
</dbReference>
<keyword evidence="2" id="KW-0689">Ribosomal protein</keyword>
<evidence type="ECO:0000256" key="4">
    <source>
        <dbReference type="SAM" id="MobiDB-lite"/>
    </source>
</evidence>
<dbReference type="GO" id="GO:0003723">
    <property type="term" value="F:RNA binding"/>
    <property type="evidence" value="ECO:0007669"/>
    <property type="project" value="InterPro"/>
</dbReference>
<dbReference type="OrthoDB" id="1688503at2759"/>
<gene>
    <name evidence="6" type="ORF">PGLA1383_LOCUS73</name>
</gene>
<dbReference type="SMART" id="SM00739">
    <property type="entry name" value="KOW"/>
    <property type="match status" value="1"/>
</dbReference>
<name>A0A813D3I3_POLGL</name>
<dbReference type="PANTHER" id="PTHR11143">
    <property type="entry name" value="60S RIBOSOMAL PROTEIN L26 FAMILY MEMBER"/>
    <property type="match status" value="1"/>
</dbReference>
<dbReference type="Gene3D" id="2.30.30.30">
    <property type="match status" value="1"/>
</dbReference>
<dbReference type="Gene3D" id="3.40.50.300">
    <property type="entry name" value="P-loop containing nucleotide triphosphate hydrolases"/>
    <property type="match status" value="1"/>
</dbReference>
<reference evidence="6" key="1">
    <citation type="submission" date="2021-02" db="EMBL/GenBank/DDBJ databases">
        <authorList>
            <person name="Dougan E. K."/>
            <person name="Rhodes N."/>
            <person name="Thang M."/>
            <person name="Chan C."/>
        </authorList>
    </citation>
    <scope>NUCLEOTIDE SEQUENCE</scope>
</reference>
<evidence type="ECO:0000313" key="7">
    <source>
        <dbReference type="Proteomes" id="UP000654075"/>
    </source>
</evidence>
<dbReference type="SUPFAM" id="SSF50104">
    <property type="entry name" value="Translation proteins SH3-like domain"/>
    <property type="match status" value="1"/>
</dbReference>
<dbReference type="InterPro" id="IPR005756">
    <property type="entry name" value="Ribosomal_uL24_euk/arc"/>
</dbReference>